<evidence type="ECO:0000256" key="3">
    <source>
        <dbReference type="ARBA" id="ARBA00010742"/>
    </source>
</evidence>
<name>F9DW91_9BACL</name>
<dbReference type="NCBIfam" id="TIGR01728">
    <property type="entry name" value="SsuA_fam"/>
    <property type="match status" value="1"/>
</dbReference>
<dbReference type="EMBL" id="AFPZ01000098">
    <property type="protein sequence ID" value="EGQ22093.1"/>
    <property type="molecule type" value="Genomic_DNA"/>
</dbReference>
<evidence type="ECO:0000256" key="2">
    <source>
        <dbReference type="ARBA" id="ARBA00004533"/>
    </source>
</evidence>
<sequence length="350" mass="37488">MGNSDVTNSIGKGENEMNKKLLGMLISIVVLVGILSGCGKKDAAEADKNEVKIGYFPNLTHIATIIGLENNYFAEEFGEDIKISTKTVSNGGLFMEAMATDSIDIGTVGPGPVINYFVKDPKYHIVSGAVNGGAVLVASGHSGINELADLDGKKVAIPVIGSTQDIMLRKALQEVDLKAKTNGGTVDLFAAAPADTATLFIQKSVDAAATQEPWGYILQNQAGGKLLLDWEDFAWGKESTNTVVATSEGFLQNKELLTAYLKAHARAVQFVRDEPEEAQALVVKHIKELTGKELDKAELEAAFSRIEVTTEVNEEVLQEMADISQEADYIKTNDIDGLIDLNALKGITGK</sequence>
<evidence type="ECO:0000313" key="10">
    <source>
        <dbReference type="EMBL" id="EGQ22093.1"/>
    </source>
</evidence>
<evidence type="ECO:0000313" key="11">
    <source>
        <dbReference type="Proteomes" id="UP000005316"/>
    </source>
</evidence>
<dbReference type="STRING" id="759851.SAMN04244570_1297"/>
<dbReference type="GO" id="GO:0042597">
    <property type="term" value="C:periplasmic space"/>
    <property type="evidence" value="ECO:0007669"/>
    <property type="project" value="UniProtKB-SubCell"/>
</dbReference>
<keyword evidence="5" id="KW-1003">Cell membrane</keyword>
<dbReference type="Pfam" id="PF13379">
    <property type="entry name" value="NMT1_2"/>
    <property type="match status" value="1"/>
</dbReference>
<dbReference type="Proteomes" id="UP000005316">
    <property type="component" value="Unassembled WGS sequence"/>
</dbReference>
<feature type="transmembrane region" description="Helical" evidence="9">
    <location>
        <begin position="21"/>
        <end position="37"/>
    </location>
</feature>
<reference evidence="10 11" key="1">
    <citation type="submission" date="2011-04" db="EMBL/GenBank/DDBJ databases">
        <authorList>
            <person name="Muzny D."/>
            <person name="Qin X."/>
            <person name="Deng J."/>
            <person name="Jiang H."/>
            <person name="Liu Y."/>
            <person name="Qu J."/>
            <person name="Song X.-Z."/>
            <person name="Zhang L."/>
            <person name="Thornton R."/>
            <person name="Coyle M."/>
            <person name="Francisco L."/>
            <person name="Jackson L."/>
            <person name="Javaid M."/>
            <person name="Korchina V."/>
            <person name="Kovar C."/>
            <person name="Mata R."/>
            <person name="Mathew T."/>
            <person name="Ngo R."/>
            <person name="Nguyen L."/>
            <person name="Nguyen N."/>
            <person name="Okwuonu G."/>
            <person name="Ongeri F."/>
            <person name="Pham C."/>
            <person name="Simmons D."/>
            <person name="Wilczek-Boney K."/>
            <person name="Hale W."/>
            <person name="Jakkamsetti A."/>
            <person name="Pham P."/>
            <person name="Ruth R."/>
            <person name="San Lucas F."/>
            <person name="Warren J."/>
            <person name="Zhang J."/>
            <person name="Zhao Z."/>
            <person name="Zhou C."/>
            <person name="Zhu D."/>
            <person name="Lee S."/>
            <person name="Bess C."/>
            <person name="Blankenburg K."/>
            <person name="Forbes L."/>
            <person name="Fu Q."/>
            <person name="Gubbala S."/>
            <person name="Hirani K."/>
            <person name="Jayaseelan J.C."/>
            <person name="Lara F."/>
            <person name="Munidasa M."/>
            <person name="Palculict T."/>
            <person name="Patil S."/>
            <person name="Pu L.-L."/>
            <person name="Saada N."/>
            <person name="Tang L."/>
            <person name="Weissenberger G."/>
            <person name="Zhu Y."/>
            <person name="Hemphill L."/>
            <person name="Shang Y."/>
            <person name="Youmans B."/>
            <person name="Ayvaz T."/>
            <person name="Ross M."/>
            <person name="Santibanez J."/>
            <person name="Aqrawi P."/>
            <person name="Gross S."/>
            <person name="Joshi V."/>
            <person name="Fowler G."/>
            <person name="Nazareth L."/>
            <person name="Reid J."/>
            <person name="Worley K."/>
            <person name="Petrosino J."/>
            <person name="Highlander S."/>
            <person name="Gibbs R."/>
        </authorList>
    </citation>
    <scope>NUCLEOTIDE SEQUENCE [LARGE SCALE GENOMIC DNA]</scope>
    <source>
        <strain evidence="10 11">2681</strain>
    </source>
</reference>
<dbReference type="Gene3D" id="3.40.190.10">
    <property type="entry name" value="Periplasmic binding protein-like II"/>
    <property type="match status" value="2"/>
</dbReference>
<dbReference type="AlphaFoldDB" id="F9DW91"/>
<evidence type="ECO:0000256" key="7">
    <source>
        <dbReference type="ARBA" id="ARBA00022729"/>
    </source>
</evidence>
<dbReference type="HOGENOM" id="CLU_028871_10_0_9"/>
<organism evidence="10 11">
    <name type="scientific">Sporosarcina newyorkensis 2681</name>
    <dbReference type="NCBI Taxonomy" id="1027292"/>
    <lineage>
        <taxon>Bacteria</taxon>
        <taxon>Bacillati</taxon>
        <taxon>Bacillota</taxon>
        <taxon>Bacilli</taxon>
        <taxon>Bacillales</taxon>
        <taxon>Caryophanaceae</taxon>
        <taxon>Sporosarcina</taxon>
    </lineage>
</organism>
<dbReference type="eggNOG" id="COG0715">
    <property type="taxonomic scope" value="Bacteria"/>
</dbReference>
<evidence type="ECO:0000256" key="1">
    <source>
        <dbReference type="ARBA" id="ARBA00004418"/>
    </source>
</evidence>
<keyword evidence="8 9" id="KW-0472">Membrane</keyword>
<dbReference type="GO" id="GO:0042626">
    <property type="term" value="F:ATPase-coupled transmembrane transporter activity"/>
    <property type="evidence" value="ECO:0007669"/>
    <property type="project" value="InterPro"/>
</dbReference>
<accession>F9DW91</accession>
<evidence type="ECO:0000256" key="9">
    <source>
        <dbReference type="SAM" id="Phobius"/>
    </source>
</evidence>
<keyword evidence="9" id="KW-0812">Transmembrane</keyword>
<dbReference type="InterPro" id="IPR010067">
    <property type="entry name" value="ABC_SsuA_sub-bd"/>
</dbReference>
<dbReference type="PANTHER" id="PTHR30024:SF47">
    <property type="entry name" value="TAURINE-BINDING PERIPLASMIC PROTEIN"/>
    <property type="match status" value="1"/>
</dbReference>
<dbReference type="InterPro" id="IPR044527">
    <property type="entry name" value="NrtA/CpmA_ABC-bd_dom"/>
</dbReference>
<dbReference type="PANTHER" id="PTHR30024">
    <property type="entry name" value="ALIPHATIC SULFONATES-BINDING PROTEIN-RELATED"/>
    <property type="match status" value="1"/>
</dbReference>
<keyword evidence="4" id="KW-0813">Transport</keyword>
<evidence type="ECO:0000256" key="4">
    <source>
        <dbReference type="ARBA" id="ARBA00022448"/>
    </source>
</evidence>
<comment type="similarity">
    <text evidence="3">Belongs to the bacterial solute-binding protein SsuA/TauA family.</text>
</comment>
<comment type="caution">
    <text evidence="10">The sequence shown here is derived from an EMBL/GenBank/DDBJ whole genome shotgun (WGS) entry which is preliminary data.</text>
</comment>
<evidence type="ECO:0000256" key="5">
    <source>
        <dbReference type="ARBA" id="ARBA00022475"/>
    </source>
</evidence>
<gene>
    <name evidence="10" type="ORF">HMPREF9372_3072</name>
</gene>
<keyword evidence="7" id="KW-0732">Signal</keyword>
<evidence type="ECO:0000256" key="8">
    <source>
        <dbReference type="ARBA" id="ARBA00023136"/>
    </source>
</evidence>
<dbReference type="SUPFAM" id="SSF53850">
    <property type="entry name" value="Periplasmic binding protein-like II"/>
    <property type="match status" value="1"/>
</dbReference>
<protein>
    <submittedName>
        <fullName evidence="10">Nitrate/sulfonate/bicarbonate ABC superfamily ATP binding cassette transporter</fullName>
    </submittedName>
</protein>
<proteinExistence type="inferred from homology"/>
<keyword evidence="6" id="KW-0997">Cell inner membrane</keyword>
<comment type="subcellular location">
    <subcellularLocation>
        <location evidence="2">Cell inner membrane</location>
    </subcellularLocation>
    <subcellularLocation>
        <location evidence="1">Periplasm</location>
    </subcellularLocation>
</comment>
<keyword evidence="9" id="KW-1133">Transmembrane helix</keyword>
<dbReference type="GO" id="GO:0005886">
    <property type="term" value="C:plasma membrane"/>
    <property type="evidence" value="ECO:0007669"/>
    <property type="project" value="UniProtKB-SubCell"/>
</dbReference>
<dbReference type="CDD" id="cd13553">
    <property type="entry name" value="PBP2_NrtA_CpmA_like"/>
    <property type="match status" value="1"/>
</dbReference>
<evidence type="ECO:0000256" key="6">
    <source>
        <dbReference type="ARBA" id="ARBA00022519"/>
    </source>
</evidence>